<accession>A0A520X6Q8</accession>
<dbReference type="PANTHER" id="PTHR30005:SF0">
    <property type="entry name" value="RETROGRADE REGULATION PROTEIN 2"/>
    <property type="match status" value="1"/>
</dbReference>
<evidence type="ECO:0000313" key="4">
    <source>
        <dbReference type="Proteomes" id="UP000322454"/>
    </source>
</evidence>
<gene>
    <name evidence="3" type="ORF">EVJ48_09910</name>
</gene>
<dbReference type="Gene3D" id="3.30.420.150">
    <property type="entry name" value="Exopolyphosphatase. Domain 2"/>
    <property type="match status" value="1"/>
</dbReference>
<dbReference type="InterPro" id="IPR003695">
    <property type="entry name" value="Ppx_GppA_N"/>
</dbReference>
<dbReference type="PANTHER" id="PTHR30005">
    <property type="entry name" value="EXOPOLYPHOSPHATASE"/>
    <property type="match status" value="1"/>
</dbReference>
<dbReference type="Gene3D" id="3.30.420.40">
    <property type="match status" value="1"/>
</dbReference>
<dbReference type="SUPFAM" id="SSF109604">
    <property type="entry name" value="HD-domain/PDEase-like"/>
    <property type="match status" value="1"/>
</dbReference>
<organism evidence="3 4">
    <name type="scientific">Candidatus Acidulodesulfobacterium acidiphilum</name>
    <dbReference type="NCBI Taxonomy" id="2597224"/>
    <lineage>
        <taxon>Bacteria</taxon>
        <taxon>Deltaproteobacteria</taxon>
        <taxon>Candidatus Acidulodesulfobacterales</taxon>
        <taxon>Candidatus Acidulodesulfobacterium</taxon>
    </lineage>
</organism>
<protein>
    <submittedName>
        <fullName evidence="3">HD domain-containing protein</fullName>
    </submittedName>
</protein>
<feature type="domain" description="Ppx/GppA phosphatase N-terminal" evidence="1">
    <location>
        <begin position="74"/>
        <end position="213"/>
    </location>
</feature>
<dbReference type="AlphaFoldDB" id="A0A520X6Q8"/>
<proteinExistence type="predicted"/>
<dbReference type="Proteomes" id="UP000322454">
    <property type="component" value="Unassembled WGS sequence"/>
</dbReference>
<dbReference type="Pfam" id="PF02541">
    <property type="entry name" value="Ppx-GppA"/>
    <property type="match status" value="1"/>
</dbReference>
<dbReference type="EMBL" id="SHMQ01000052">
    <property type="protein sequence ID" value="RZV36836.1"/>
    <property type="molecule type" value="Genomic_DNA"/>
</dbReference>
<name>A0A520X6Q8_9DELT</name>
<evidence type="ECO:0000259" key="1">
    <source>
        <dbReference type="Pfam" id="PF02541"/>
    </source>
</evidence>
<comment type="caution">
    <text evidence="3">The sequence shown here is derived from an EMBL/GenBank/DDBJ whole genome shotgun (WGS) entry which is preliminary data.</text>
</comment>
<evidence type="ECO:0000259" key="2">
    <source>
        <dbReference type="Pfam" id="PF21447"/>
    </source>
</evidence>
<sequence>MKSGIFGIVDIGAGSIRCQISEVSKNSDAGRRIKTLEYIIFPLSIGMDTFLKKYITLDTVYKAAEIFGNIKLKFKEYDINGNYRAVCTSAVRDAENKHFFINHIRVKTGIELEIIDAEEELYIKYLGVSESLKGFKKLESKGSVLVNLSSGNVGINIRKHKISLFSSTLPYGALRIAQLFSDIDESVKYRAYEQYINKLVLLLKKSCTEYDKITSVIGSDTSTGLLLEIFKPEGNFFDIAGLTDLYSKIKTSSISEICAKISINDYDAKILKPVLYVYISIMKSAGAKKLYFSDQNFSDQLTRFYLIKTKEKKFNKKLIEYFFYFGKKYNLDDKHAKQVLMFSEKIRRSLKNILIIKPDERAVLVGSAILHDVGYYNNINDHREYSYRIINSLNIPGLNREILENIAFCAFFHGSGEYRPSDTAHYRISPERELTVKKVISILKIADALDAGHMQLIKDINIEVLDKVVKITAVSSVTPFLEIKFFKLKSTDFLETFGIPVELAVKLDYE</sequence>
<dbReference type="GO" id="GO:0016462">
    <property type="term" value="F:pyrophosphatase activity"/>
    <property type="evidence" value="ECO:0007669"/>
    <property type="project" value="TreeGrafter"/>
</dbReference>
<dbReference type="InterPro" id="IPR043129">
    <property type="entry name" value="ATPase_NBD"/>
</dbReference>
<dbReference type="InterPro" id="IPR050273">
    <property type="entry name" value="GppA/Ppx_hydrolase"/>
</dbReference>
<feature type="domain" description="Ppx/GppA phosphatase C-terminal" evidence="2">
    <location>
        <begin position="326"/>
        <end position="467"/>
    </location>
</feature>
<dbReference type="Pfam" id="PF21447">
    <property type="entry name" value="Ppx-GppA_III"/>
    <property type="match status" value="1"/>
</dbReference>
<dbReference type="CDD" id="cd00077">
    <property type="entry name" value="HDc"/>
    <property type="match status" value="1"/>
</dbReference>
<reference evidence="3 4" key="1">
    <citation type="submission" date="2019-01" db="EMBL/GenBank/DDBJ databases">
        <title>Insights into ecological role of a new deltaproteobacterial order Candidatus Sinidesulfobacterales (Sva0485) by metagenomics and metatranscriptomics.</title>
        <authorList>
            <person name="Tan S."/>
            <person name="Liu J."/>
            <person name="Fang Y."/>
            <person name="Hedlund B."/>
            <person name="Lian Z.-H."/>
            <person name="Huang L.-Y."/>
            <person name="Li J.-T."/>
            <person name="Huang L.-N."/>
            <person name="Li W.-J."/>
            <person name="Jiang H.-C."/>
            <person name="Dong H.-L."/>
            <person name="Shu W.-S."/>
        </authorList>
    </citation>
    <scope>NUCLEOTIDE SEQUENCE [LARGE SCALE GENOMIC DNA]</scope>
    <source>
        <strain evidence="3">AP4</strain>
    </source>
</reference>
<evidence type="ECO:0000313" key="3">
    <source>
        <dbReference type="EMBL" id="RZV36836.1"/>
    </source>
</evidence>
<dbReference type="Gene3D" id="1.10.3210.10">
    <property type="entry name" value="Hypothetical protein af1432"/>
    <property type="match status" value="1"/>
</dbReference>
<dbReference type="SUPFAM" id="SSF53067">
    <property type="entry name" value="Actin-like ATPase domain"/>
    <property type="match status" value="2"/>
</dbReference>
<dbReference type="InterPro" id="IPR003607">
    <property type="entry name" value="HD/PDEase_dom"/>
</dbReference>
<dbReference type="InterPro" id="IPR048950">
    <property type="entry name" value="Ppx_GppA_C"/>
</dbReference>